<dbReference type="Proteomes" id="UP000663760">
    <property type="component" value="Chromosome 1"/>
</dbReference>
<keyword evidence="3" id="KW-1185">Reference proteome</keyword>
<proteinExistence type="predicted"/>
<feature type="region of interest" description="Disordered" evidence="1">
    <location>
        <begin position="148"/>
        <end position="167"/>
    </location>
</feature>
<accession>A0A7I8JZG5</accession>
<organism evidence="2 3">
    <name type="scientific">Spirodela intermedia</name>
    <name type="common">Intermediate duckweed</name>
    <dbReference type="NCBI Taxonomy" id="51605"/>
    <lineage>
        <taxon>Eukaryota</taxon>
        <taxon>Viridiplantae</taxon>
        <taxon>Streptophyta</taxon>
        <taxon>Embryophyta</taxon>
        <taxon>Tracheophyta</taxon>
        <taxon>Spermatophyta</taxon>
        <taxon>Magnoliopsida</taxon>
        <taxon>Liliopsida</taxon>
        <taxon>Araceae</taxon>
        <taxon>Lemnoideae</taxon>
        <taxon>Spirodela</taxon>
    </lineage>
</organism>
<dbReference type="AlphaFoldDB" id="A0A7I8JZG5"/>
<feature type="compositionally biased region" description="Basic and acidic residues" evidence="1">
    <location>
        <begin position="1"/>
        <end position="12"/>
    </location>
</feature>
<feature type="region of interest" description="Disordered" evidence="1">
    <location>
        <begin position="48"/>
        <end position="77"/>
    </location>
</feature>
<evidence type="ECO:0000313" key="2">
    <source>
        <dbReference type="EMBL" id="CAA7388504.1"/>
    </source>
</evidence>
<feature type="region of interest" description="Disordered" evidence="1">
    <location>
        <begin position="206"/>
        <end position="241"/>
    </location>
</feature>
<sequence length="300" mass="31891">MLNDRWSVELRKSPTRRAKPPPILSNFISSLSHLSPFLFRSQEKTVRQGENVGLGKPSDNFRNDRSQLEGKVSSRPSGLGEPSLVCDYTVGFVSAQALLLTGSARWSARFSRGPFPVTMACTKKPNMENMASLPFLISFTFSSAKASGSSRVGDLPQRPAGNADALSMHQARVSQVVEPALAEDLRAGLEPDGLSELDAVASEQLREDAAEGAEHGPAGVDDLQLPEGASPEKGPRYLTRSGPYQGLPEEMGFGLAAVFLMVILPSPRTSEVAGASFTACPAKEGEERAMVAAICTGEGG</sequence>
<feature type="region of interest" description="Disordered" evidence="1">
    <location>
        <begin position="1"/>
        <end position="21"/>
    </location>
</feature>
<protein>
    <submittedName>
        <fullName evidence="2">Uncharacterized protein</fullName>
    </submittedName>
</protein>
<dbReference type="OrthoDB" id="1938664at2759"/>
<dbReference type="EMBL" id="LR746264">
    <property type="protein sequence ID" value="CAA7388504.1"/>
    <property type="molecule type" value="Genomic_DNA"/>
</dbReference>
<evidence type="ECO:0000256" key="1">
    <source>
        <dbReference type="SAM" id="MobiDB-lite"/>
    </source>
</evidence>
<feature type="compositionally biased region" description="Basic and acidic residues" evidence="1">
    <location>
        <begin position="59"/>
        <end position="68"/>
    </location>
</feature>
<gene>
    <name evidence="2" type="ORF">SI8410_01000713</name>
</gene>
<evidence type="ECO:0000313" key="3">
    <source>
        <dbReference type="Proteomes" id="UP000663760"/>
    </source>
</evidence>
<name>A0A7I8JZG5_SPIIN</name>
<reference evidence="2" key="1">
    <citation type="submission" date="2020-02" db="EMBL/GenBank/DDBJ databases">
        <authorList>
            <person name="Scholz U."/>
            <person name="Mascher M."/>
            <person name="Fiebig A."/>
        </authorList>
    </citation>
    <scope>NUCLEOTIDE SEQUENCE</scope>
</reference>